<evidence type="ECO:0000259" key="2">
    <source>
        <dbReference type="Pfam" id="PF13098"/>
    </source>
</evidence>
<feature type="domain" description="Thioredoxin-like fold" evidence="2">
    <location>
        <begin position="45"/>
        <end position="102"/>
    </location>
</feature>
<accession>A0A7M1B469</accession>
<reference evidence="3 4" key="1">
    <citation type="submission" date="2019-06" db="EMBL/GenBank/DDBJ databases">
        <title>Sulfurimonas gotlandica sp. nov., a chemoautotrophic and psychrotolerant epsilonproteobacterium isolated from a pelagic redoxcline, and an emended description of the genus Sulfurimonas.</title>
        <authorList>
            <person name="Wang S."/>
            <person name="Jiang L."/>
            <person name="Shao Z."/>
        </authorList>
    </citation>
    <scope>NUCLEOTIDE SEQUENCE [LARGE SCALE GENOMIC DNA]</scope>
    <source>
        <strain evidence="3 4">S2-6</strain>
    </source>
</reference>
<dbReference type="InterPro" id="IPR036249">
    <property type="entry name" value="Thioredoxin-like_sf"/>
</dbReference>
<feature type="signal peptide" evidence="1">
    <location>
        <begin position="1"/>
        <end position="21"/>
    </location>
</feature>
<feature type="chain" id="PRO_5032651601" evidence="1">
    <location>
        <begin position="22"/>
        <end position="137"/>
    </location>
</feature>
<evidence type="ECO:0000256" key="1">
    <source>
        <dbReference type="SAM" id="SignalP"/>
    </source>
</evidence>
<organism evidence="3 4">
    <name type="scientific">Sulfurimonas sediminis</name>
    <dbReference type="NCBI Taxonomy" id="2590020"/>
    <lineage>
        <taxon>Bacteria</taxon>
        <taxon>Pseudomonadati</taxon>
        <taxon>Campylobacterota</taxon>
        <taxon>Epsilonproteobacteria</taxon>
        <taxon>Campylobacterales</taxon>
        <taxon>Sulfurimonadaceae</taxon>
        <taxon>Sulfurimonas</taxon>
    </lineage>
</organism>
<evidence type="ECO:0000313" key="4">
    <source>
        <dbReference type="Proteomes" id="UP000593719"/>
    </source>
</evidence>
<keyword evidence="4" id="KW-1185">Reference proteome</keyword>
<evidence type="ECO:0000313" key="3">
    <source>
        <dbReference type="EMBL" id="QOP44504.1"/>
    </source>
</evidence>
<proteinExistence type="predicted"/>
<sequence length="137" mass="16396">MNFYKKLLLLPLLSISLYANYWDDYNLFAEYMGYERDYNKAVNIAKKENKDLLVILVSDGCPFCHRLVDTILIKKDIRDYINKKYIKLIINRDTDKNIPKKLIRPFSPVTYIIDAPSEQIIDEIDGWQEEENYLWHL</sequence>
<gene>
    <name evidence="3" type="ORF">FJR45_11350</name>
</gene>
<dbReference type="Gene3D" id="3.40.30.10">
    <property type="entry name" value="Glutaredoxin"/>
    <property type="match status" value="1"/>
</dbReference>
<dbReference type="Proteomes" id="UP000593719">
    <property type="component" value="Chromosome"/>
</dbReference>
<name>A0A7M1B469_9BACT</name>
<dbReference type="KEGG" id="ssei:FJR45_11350"/>
<protein>
    <submittedName>
        <fullName evidence="3">Thioredoxin family protein</fullName>
    </submittedName>
</protein>
<dbReference type="SUPFAM" id="SSF52833">
    <property type="entry name" value="Thioredoxin-like"/>
    <property type="match status" value="1"/>
</dbReference>
<dbReference type="Pfam" id="PF13098">
    <property type="entry name" value="Thioredoxin_2"/>
    <property type="match status" value="1"/>
</dbReference>
<dbReference type="InterPro" id="IPR012336">
    <property type="entry name" value="Thioredoxin-like_fold"/>
</dbReference>
<keyword evidence="1" id="KW-0732">Signal</keyword>
<dbReference type="EMBL" id="CP041235">
    <property type="protein sequence ID" value="QOP44504.1"/>
    <property type="molecule type" value="Genomic_DNA"/>
</dbReference>
<dbReference type="AlphaFoldDB" id="A0A7M1B469"/>